<evidence type="ECO:0000259" key="1">
    <source>
        <dbReference type="Pfam" id="PF11841"/>
    </source>
</evidence>
<dbReference type="Proteomes" id="UP000887575">
    <property type="component" value="Unassembled WGS sequence"/>
</dbReference>
<dbReference type="AlphaFoldDB" id="A0AAF3FCZ7"/>
<proteinExistence type="predicted"/>
<accession>A0AAF3FCZ7</accession>
<name>A0AAF3FCZ7_9BILA</name>
<keyword evidence="2" id="KW-1185">Reference proteome</keyword>
<organism evidence="2 3">
    <name type="scientific">Mesorhabditis belari</name>
    <dbReference type="NCBI Taxonomy" id="2138241"/>
    <lineage>
        <taxon>Eukaryota</taxon>
        <taxon>Metazoa</taxon>
        <taxon>Ecdysozoa</taxon>
        <taxon>Nematoda</taxon>
        <taxon>Chromadorea</taxon>
        <taxon>Rhabditida</taxon>
        <taxon>Rhabditina</taxon>
        <taxon>Rhabditomorpha</taxon>
        <taxon>Rhabditoidea</taxon>
        <taxon>Rhabditidae</taxon>
        <taxon>Mesorhabditinae</taxon>
        <taxon>Mesorhabditis</taxon>
    </lineage>
</organism>
<reference evidence="3" key="1">
    <citation type="submission" date="2024-02" db="UniProtKB">
        <authorList>
            <consortium name="WormBaseParasite"/>
        </authorList>
    </citation>
    <scope>IDENTIFICATION</scope>
</reference>
<protein>
    <recommendedName>
        <fullName evidence="1">ELMO armadillo-like helical domain-containing protein</fullName>
    </recommendedName>
</protein>
<dbReference type="WBParaSite" id="MBELARI_LOCUS3761">
    <property type="protein sequence ID" value="MBELARI_LOCUS3761"/>
    <property type="gene ID" value="MBELARI_LOCUS3761"/>
</dbReference>
<sequence>MELNVDGLSWETIPEDVLLSLCRLVTGRAKSEDAQSVLFAEWSIEQILNTTNITLHERIFAEVPFISLIRHLDRSDERVSLATLTLMNTIHRKADVQLKNTILDDLGTAPFRNAISHSVLRDGRAKDRTFTAQLIPIQRLLLEKQNILAKLPPSRDDINTLESLDWFTRYASTNLQSTFEAGQHGKLLPIAMRASAQQLALMCRENAMRAEKSRWELMALCEYTMTITSDLLANDENLGRLIEFLFSVENPLLTLFTAIVQLFHKTWRKCTQLE</sequence>
<feature type="domain" description="ELMO armadillo-like helical" evidence="1">
    <location>
        <begin position="8"/>
        <end position="119"/>
    </location>
</feature>
<dbReference type="Pfam" id="PF11841">
    <property type="entry name" value="ELMO_ARM"/>
    <property type="match status" value="1"/>
</dbReference>
<evidence type="ECO:0000313" key="3">
    <source>
        <dbReference type="WBParaSite" id="MBELARI_LOCUS3761"/>
    </source>
</evidence>
<evidence type="ECO:0000313" key="2">
    <source>
        <dbReference type="Proteomes" id="UP000887575"/>
    </source>
</evidence>
<dbReference type="InterPro" id="IPR024574">
    <property type="entry name" value="ELMO_ARM"/>
</dbReference>